<gene>
    <name evidence="1" type="ORF">Naga_100002g27</name>
</gene>
<evidence type="ECO:0000313" key="1">
    <source>
        <dbReference type="EMBL" id="EWM28736.1"/>
    </source>
</evidence>
<keyword evidence="2" id="KW-1185">Reference proteome</keyword>
<dbReference type="AlphaFoldDB" id="W7U7B3"/>
<sequence length="153" mass="17177">MRAVRPPDFDGAFIFIFEAWKHHFPATSNICTYDRQVAAASRTDFLLLSKACHSKTALPSDIIKALSYSVVLSLGCSSAHTLCTRTASRTSTCYGMAAFDSTQHMHHILRQRAIAVIDKLRESYFMRLIELSGIYVLRVHHSRAEVHHIVTVG</sequence>
<accession>W7U7B3</accession>
<comment type="caution">
    <text evidence="1">The sequence shown here is derived from an EMBL/GenBank/DDBJ whole genome shotgun (WGS) entry which is preliminary data.</text>
</comment>
<protein>
    <submittedName>
        <fullName evidence="1">Uncharacterized protein</fullName>
    </submittedName>
</protein>
<dbReference type="EMBL" id="AZIL01000274">
    <property type="protein sequence ID" value="EWM28736.1"/>
    <property type="molecule type" value="Genomic_DNA"/>
</dbReference>
<proteinExistence type="predicted"/>
<name>W7U7B3_9STRA</name>
<reference evidence="1 2" key="1">
    <citation type="journal article" date="2014" name="Mol. Plant">
        <title>Chromosome Scale Genome Assembly and Transcriptome Profiling of Nannochloropsis gaditana in Nitrogen Depletion.</title>
        <authorList>
            <person name="Corteggiani Carpinelli E."/>
            <person name="Telatin A."/>
            <person name="Vitulo N."/>
            <person name="Forcato C."/>
            <person name="D'Angelo M."/>
            <person name="Schiavon R."/>
            <person name="Vezzi A."/>
            <person name="Giacometti G.M."/>
            <person name="Morosinotto T."/>
            <person name="Valle G."/>
        </authorList>
    </citation>
    <scope>NUCLEOTIDE SEQUENCE [LARGE SCALE GENOMIC DNA]</scope>
    <source>
        <strain evidence="1 2">B-31</strain>
    </source>
</reference>
<organism evidence="1 2">
    <name type="scientific">Nannochloropsis gaditana</name>
    <dbReference type="NCBI Taxonomy" id="72520"/>
    <lineage>
        <taxon>Eukaryota</taxon>
        <taxon>Sar</taxon>
        <taxon>Stramenopiles</taxon>
        <taxon>Ochrophyta</taxon>
        <taxon>Eustigmatophyceae</taxon>
        <taxon>Eustigmatales</taxon>
        <taxon>Monodopsidaceae</taxon>
        <taxon>Nannochloropsis</taxon>
    </lineage>
</organism>
<evidence type="ECO:0000313" key="2">
    <source>
        <dbReference type="Proteomes" id="UP000019335"/>
    </source>
</evidence>
<dbReference type="Proteomes" id="UP000019335">
    <property type="component" value="Chromosome 4"/>
</dbReference>